<dbReference type="AlphaFoldDB" id="A0A523RN58"/>
<feature type="chain" id="PRO_5021708796" description="Outer membrane lipoprotein carrier protein LolA" evidence="1">
    <location>
        <begin position="22"/>
        <end position="229"/>
    </location>
</feature>
<dbReference type="SUPFAM" id="SSF89392">
    <property type="entry name" value="Prokaryotic lipoproteins and lipoprotein localization factors"/>
    <property type="match status" value="1"/>
</dbReference>
<organism evidence="2 3">
    <name type="scientific">Aerophobetes bacterium</name>
    <dbReference type="NCBI Taxonomy" id="2030807"/>
    <lineage>
        <taxon>Bacteria</taxon>
        <taxon>Candidatus Aerophobota</taxon>
    </lineage>
</organism>
<dbReference type="InterPro" id="IPR029046">
    <property type="entry name" value="LolA/LolB/LppX"/>
</dbReference>
<reference evidence="2 3" key="1">
    <citation type="submission" date="2019-03" db="EMBL/GenBank/DDBJ databases">
        <title>Metabolic potential of uncultured bacteria and archaea associated with petroleum seepage in deep-sea sediments.</title>
        <authorList>
            <person name="Dong X."/>
            <person name="Hubert C."/>
        </authorList>
    </citation>
    <scope>NUCLEOTIDE SEQUENCE [LARGE SCALE GENOMIC DNA]</scope>
    <source>
        <strain evidence="2">E44_bin7</strain>
    </source>
</reference>
<sequence>MSFRKMCIFIFTFIAANVAMANAVESKILTKDELILLLEERFATIDNYRCIMKIEVYNENGKTQYQKQKFIFKKPGMIYCEQLGPYKEGVVLTVDRDGKIVGCSEGILERVWEWIKGEKWKKSFKKEDNELKGITGETIFQSDWGYIINEMRRLKDGVDSYSIESQIIDGQGIYVFELTRAQEEFLFHIDKELMVIVKLERFLNDKMINSVVWEDIEINIELEDELFEI</sequence>
<gene>
    <name evidence="2" type="ORF">E3J84_07690</name>
</gene>
<protein>
    <recommendedName>
        <fullName evidence="4">Outer membrane lipoprotein carrier protein LolA</fullName>
    </recommendedName>
</protein>
<evidence type="ECO:0000313" key="3">
    <source>
        <dbReference type="Proteomes" id="UP000316360"/>
    </source>
</evidence>
<keyword evidence="1" id="KW-0732">Signal</keyword>
<proteinExistence type="predicted"/>
<evidence type="ECO:0000256" key="1">
    <source>
        <dbReference type="SAM" id="SignalP"/>
    </source>
</evidence>
<dbReference type="Proteomes" id="UP000316360">
    <property type="component" value="Unassembled WGS sequence"/>
</dbReference>
<comment type="caution">
    <text evidence="2">The sequence shown here is derived from an EMBL/GenBank/DDBJ whole genome shotgun (WGS) entry which is preliminary data.</text>
</comment>
<evidence type="ECO:0008006" key="4">
    <source>
        <dbReference type="Google" id="ProtNLM"/>
    </source>
</evidence>
<evidence type="ECO:0000313" key="2">
    <source>
        <dbReference type="EMBL" id="TET07210.1"/>
    </source>
</evidence>
<accession>A0A523RN58</accession>
<dbReference type="EMBL" id="SOKJ01000436">
    <property type="protein sequence ID" value="TET07210.1"/>
    <property type="molecule type" value="Genomic_DNA"/>
</dbReference>
<name>A0A523RN58_UNCAE</name>
<feature type="signal peptide" evidence="1">
    <location>
        <begin position="1"/>
        <end position="21"/>
    </location>
</feature>